<feature type="transmembrane region" description="Helical" evidence="1">
    <location>
        <begin position="12"/>
        <end position="34"/>
    </location>
</feature>
<dbReference type="AlphaFoldDB" id="A0A3P3XRP3"/>
<keyword evidence="1" id="KW-0812">Transmembrane</keyword>
<gene>
    <name evidence="2" type="ORF">SPIRO4BDMA_50028</name>
</gene>
<dbReference type="EMBL" id="FWDO01000005">
    <property type="protein sequence ID" value="SLM18513.1"/>
    <property type="molecule type" value="Genomic_DNA"/>
</dbReference>
<protein>
    <submittedName>
        <fullName evidence="2">Uncharacterized protein</fullName>
    </submittedName>
</protein>
<dbReference type="Pfam" id="PF20377">
    <property type="entry name" value="DUF6672"/>
    <property type="match status" value="1"/>
</dbReference>
<proteinExistence type="predicted"/>
<organism evidence="2">
    <name type="scientific">uncultured spirochete</name>
    <dbReference type="NCBI Taxonomy" id="156406"/>
    <lineage>
        <taxon>Bacteria</taxon>
        <taxon>Pseudomonadati</taxon>
        <taxon>Spirochaetota</taxon>
        <taxon>Spirochaetia</taxon>
        <taxon>Spirochaetales</taxon>
        <taxon>environmental samples</taxon>
    </lineage>
</organism>
<evidence type="ECO:0000256" key="1">
    <source>
        <dbReference type="SAM" id="Phobius"/>
    </source>
</evidence>
<reference evidence="2" key="1">
    <citation type="submission" date="2017-02" db="EMBL/GenBank/DDBJ databases">
        <authorList>
            <person name="Regsiter A."/>
            <person name="William W."/>
        </authorList>
    </citation>
    <scope>NUCLEOTIDE SEQUENCE</scope>
    <source>
        <strain evidence="2">BdmA 4</strain>
    </source>
</reference>
<keyword evidence="1" id="KW-0472">Membrane</keyword>
<dbReference type="InterPro" id="IPR046654">
    <property type="entry name" value="DUF6672"/>
</dbReference>
<evidence type="ECO:0000313" key="2">
    <source>
        <dbReference type="EMBL" id="SLM18513.1"/>
    </source>
</evidence>
<accession>A0A3P3XRP3</accession>
<name>A0A3P3XRP3_9SPIR</name>
<keyword evidence="1" id="KW-1133">Transmembrane helix</keyword>
<sequence>MNVKLRRNLLRVALCLIAVAGGFLLSLVGMYHSIILDNSEFSSAGAVLPPLEGLRVLSEAEPVEMSPDDRILVSTKGPSTTLVFEITSPETQQSREISYTLHMGFKKQFFLSVPAIVGGEKNPFLVE</sequence>